<protein>
    <submittedName>
        <fullName evidence="2">Non-ribosomal peptide synthetase module</fullName>
    </submittedName>
</protein>
<comment type="caution">
    <text evidence="2">The sequence shown here is derived from an EMBL/GenBank/DDBJ whole genome shotgun (WGS) entry which is preliminary data.</text>
</comment>
<evidence type="ECO:0000256" key="1">
    <source>
        <dbReference type="SAM" id="Phobius"/>
    </source>
</evidence>
<keyword evidence="1" id="KW-1133">Transmembrane helix</keyword>
<keyword evidence="1" id="KW-0472">Membrane</keyword>
<proteinExistence type="predicted"/>
<name>A0A926ELW2_9FIRM</name>
<evidence type="ECO:0000313" key="2">
    <source>
        <dbReference type="EMBL" id="MBC8580487.1"/>
    </source>
</evidence>
<keyword evidence="3" id="KW-1185">Reference proteome</keyword>
<keyword evidence="1" id="KW-0812">Transmembrane</keyword>
<dbReference type="EMBL" id="JACRSY010000022">
    <property type="protein sequence ID" value="MBC8580487.1"/>
    <property type="molecule type" value="Genomic_DNA"/>
</dbReference>
<evidence type="ECO:0000313" key="3">
    <source>
        <dbReference type="Proteomes" id="UP000655830"/>
    </source>
</evidence>
<reference evidence="2" key="1">
    <citation type="submission" date="2020-08" db="EMBL/GenBank/DDBJ databases">
        <title>Genome public.</title>
        <authorList>
            <person name="Liu C."/>
            <person name="Sun Q."/>
        </authorList>
    </citation>
    <scope>NUCLEOTIDE SEQUENCE</scope>
    <source>
        <strain evidence="2">NSJ-12</strain>
    </source>
</reference>
<feature type="transmembrane region" description="Helical" evidence="1">
    <location>
        <begin position="92"/>
        <end position="110"/>
    </location>
</feature>
<dbReference type="Proteomes" id="UP000655830">
    <property type="component" value="Unassembled WGS sequence"/>
</dbReference>
<dbReference type="AlphaFoldDB" id="A0A926ELW2"/>
<accession>A0A926ELW2</accession>
<gene>
    <name evidence="2" type="ORF">H8718_13205</name>
</gene>
<sequence length="243" mass="28650">MEYKNEEIIEAYKIYTRLAASGNCLTADAKAYMRDERIEELVDQFAREDDATIIVGGDILYLVPIATTSPLHMSNEMIKRIYLSSGATNLDIYLMYVTIIILLGEFYNSYQSQEPTRSFIKMEEWLEAVHLRLESISQIEEEELRKIEEEQEYNWIRILEKWMAIDDVKEKAKKQSGNTNSRMSFLNSVKNFLEKQGMIHDIGNNEMELTEKTKVIVQRYYMDYEYNRGLLDFIYQFDKKEGA</sequence>
<dbReference type="Pfam" id="PF19539">
    <property type="entry name" value="DUF6063"/>
    <property type="match status" value="1"/>
</dbReference>
<organism evidence="2 3">
    <name type="scientific">Zhenhengia yiwuensis</name>
    <dbReference type="NCBI Taxonomy" id="2763666"/>
    <lineage>
        <taxon>Bacteria</taxon>
        <taxon>Bacillati</taxon>
        <taxon>Bacillota</taxon>
        <taxon>Clostridia</taxon>
        <taxon>Lachnospirales</taxon>
        <taxon>Lachnospiraceae</taxon>
        <taxon>Zhenhengia</taxon>
    </lineage>
</organism>
<dbReference type="RefSeq" id="WP_249333262.1">
    <property type="nucleotide sequence ID" value="NZ_JACRSY010000022.1"/>
</dbReference>
<dbReference type="InterPro" id="IPR045707">
    <property type="entry name" value="DUF6063"/>
</dbReference>